<name>A0A9D1D944_9FIRM</name>
<dbReference type="AlphaFoldDB" id="A0A9D1D944"/>
<reference evidence="1" key="2">
    <citation type="journal article" date="2021" name="PeerJ">
        <title>Extensive microbial diversity within the chicken gut microbiome revealed by metagenomics and culture.</title>
        <authorList>
            <person name="Gilroy R."/>
            <person name="Ravi A."/>
            <person name="Getino M."/>
            <person name="Pursley I."/>
            <person name="Horton D.L."/>
            <person name="Alikhan N.F."/>
            <person name="Baker D."/>
            <person name="Gharbi K."/>
            <person name="Hall N."/>
            <person name="Watson M."/>
            <person name="Adriaenssens E.M."/>
            <person name="Foster-Nyarko E."/>
            <person name="Jarju S."/>
            <person name="Secka A."/>
            <person name="Antonio M."/>
            <person name="Oren A."/>
            <person name="Chaudhuri R.R."/>
            <person name="La Ragione R."/>
            <person name="Hildebrand F."/>
            <person name="Pallen M.J."/>
        </authorList>
    </citation>
    <scope>NUCLEOTIDE SEQUENCE</scope>
    <source>
        <strain evidence="1">ChiHjej9B8-7071</strain>
    </source>
</reference>
<proteinExistence type="predicted"/>
<evidence type="ECO:0000313" key="2">
    <source>
        <dbReference type="Proteomes" id="UP000824258"/>
    </source>
</evidence>
<protein>
    <submittedName>
        <fullName evidence="1">Spore maturation protein A</fullName>
    </submittedName>
</protein>
<organism evidence="1 2">
    <name type="scientific">Candidatus Avoscillospira stercoripullorum</name>
    <dbReference type="NCBI Taxonomy" id="2840709"/>
    <lineage>
        <taxon>Bacteria</taxon>
        <taxon>Bacillati</taxon>
        <taxon>Bacillota</taxon>
        <taxon>Clostridia</taxon>
        <taxon>Eubacteriales</taxon>
        <taxon>Oscillospiraceae</taxon>
        <taxon>Oscillospiraceae incertae sedis</taxon>
        <taxon>Candidatus Avoscillospira</taxon>
    </lineage>
</organism>
<accession>A0A9D1D944</accession>
<evidence type="ECO:0000313" key="1">
    <source>
        <dbReference type="EMBL" id="HIR10524.1"/>
    </source>
</evidence>
<sequence>MAPFYLGFVLFSIACGVLLGHTGQLTAALIRGAGRGVELVITLAGSVSLWCGLSKLLEATGWSEKLADWLSPLLGRLFPEGWRDSKTRAAISGNFSANLLGLGNAATPLGVQAAVRLSGGAERASDELCRLVVLNTASVQLIPATVAGLRAGLGCATPLDILPAVWVSSAVSVVAGLTAAKVLSRWVR</sequence>
<reference evidence="1" key="1">
    <citation type="submission" date="2020-10" db="EMBL/GenBank/DDBJ databases">
        <authorList>
            <person name="Gilroy R."/>
        </authorList>
    </citation>
    <scope>NUCLEOTIDE SEQUENCE</scope>
    <source>
        <strain evidence="1">ChiHjej9B8-7071</strain>
    </source>
</reference>
<dbReference type="Proteomes" id="UP000824258">
    <property type="component" value="Unassembled WGS sequence"/>
</dbReference>
<gene>
    <name evidence="1" type="ORF">IAA70_08980</name>
</gene>
<comment type="caution">
    <text evidence="1">The sequence shown here is derived from an EMBL/GenBank/DDBJ whole genome shotgun (WGS) entry which is preliminary data.</text>
</comment>
<dbReference type="EMBL" id="DVGD01000295">
    <property type="protein sequence ID" value="HIR10524.1"/>
    <property type="molecule type" value="Genomic_DNA"/>
</dbReference>